<accession>A0ABV3RJD6</accession>
<keyword evidence="3" id="KW-1185">Reference proteome</keyword>
<evidence type="ECO:0000313" key="2">
    <source>
        <dbReference type="EMBL" id="MEW9919069.1"/>
    </source>
</evidence>
<evidence type="ECO:0000256" key="1">
    <source>
        <dbReference type="SAM" id="Phobius"/>
    </source>
</evidence>
<comment type="caution">
    <text evidence="2">The sequence shown here is derived from an EMBL/GenBank/DDBJ whole genome shotgun (WGS) entry which is preliminary data.</text>
</comment>
<dbReference type="EMBL" id="JBFNXX010000003">
    <property type="protein sequence ID" value="MEW9919069.1"/>
    <property type="molecule type" value="Genomic_DNA"/>
</dbReference>
<dbReference type="RefSeq" id="WP_367876769.1">
    <property type="nucleotide sequence ID" value="NZ_JBFNXX010000003.1"/>
</dbReference>
<feature type="transmembrane region" description="Helical" evidence="1">
    <location>
        <begin position="6"/>
        <end position="21"/>
    </location>
</feature>
<name>A0ABV3RJD6_9RHOB</name>
<feature type="transmembrane region" description="Helical" evidence="1">
    <location>
        <begin position="57"/>
        <end position="78"/>
    </location>
</feature>
<sequence length="89" mass="10093">MLSVLITVLVLWMIACAWCGFQRRYLRFLAVLIAGLVLNFVWMITGLQADPFEPNVVIAQASATLYALCAFSVGWFAARIRQAWRDTRP</sequence>
<keyword evidence="1" id="KW-0472">Membrane</keyword>
<dbReference type="Proteomes" id="UP001556098">
    <property type="component" value="Unassembled WGS sequence"/>
</dbReference>
<organism evidence="2 3">
    <name type="scientific">Sulfitobacter sediminis</name>
    <dbReference type="NCBI Taxonomy" id="3234186"/>
    <lineage>
        <taxon>Bacteria</taxon>
        <taxon>Pseudomonadati</taxon>
        <taxon>Pseudomonadota</taxon>
        <taxon>Alphaproteobacteria</taxon>
        <taxon>Rhodobacterales</taxon>
        <taxon>Roseobacteraceae</taxon>
        <taxon>Sulfitobacter</taxon>
    </lineage>
</organism>
<feature type="transmembrane region" description="Helical" evidence="1">
    <location>
        <begin position="28"/>
        <end position="45"/>
    </location>
</feature>
<proteinExistence type="predicted"/>
<reference evidence="2 3" key="1">
    <citation type="submission" date="2024-07" db="EMBL/GenBank/DDBJ databases">
        <title>Marimonas sp.nov., isolated from tidal-flat sediment.</title>
        <authorList>
            <person name="Jayan J.N."/>
            <person name="Lee S.S."/>
        </authorList>
    </citation>
    <scope>NUCLEOTIDE SEQUENCE [LARGE SCALE GENOMIC DNA]</scope>
    <source>
        <strain evidence="2 3">MJW-29</strain>
    </source>
</reference>
<protein>
    <submittedName>
        <fullName evidence="2">Uncharacterized protein</fullName>
    </submittedName>
</protein>
<keyword evidence="1" id="KW-0812">Transmembrane</keyword>
<evidence type="ECO:0000313" key="3">
    <source>
        <dbReference type="Proteomes" id="UP001556098"/>
    </source>
</evidence>
<keyword evidence="1" id="KW-1133">Transmembrane helix</keyword>
<gene>
    <name evidence="2" type="ORF">AB2B41_05620</name>
</gene>